<dbReference type="EMBL" id="JAAGWD010000007">
    <property type="protein sequence ID" value="NEM99150.1"/>
    <property type="molecule type" value="Genomic_DNA"/>
</dbReference>
<feature type="chain" id="PRO_5025673704" description="Transglutaminase-like domain-containing protein" evidence="1">
    <location>
        <begin position="31"/>
        <end position="350"/>
    </location>
</feature>
<dbReference type="InterPro" id="IPR002931">
    <property type="entry name" value="Transglutaminase-like"/>
</dbReference>
<keyword evidence="4" id="KW-1185">Reference proteome</keyword>
<dbReference type="RefSeq" id="WP_163916054.1">
    <property type="nucleotide sequence ID" value="NZ_JAAGWD010000007.1"/>
</dbReference>
<evidence type="ECO:0000313" key="4">
    <source>
        <dbReference type="Proteomes" id="UP000474777"/>
    </source>
</evidence>
<dbReference type="PANTHER" id="PTHR46333:SF2">
    <property type="entry name" value="CYTOKINESIS PROTEIN 3"/>
    <property type="match status" value="1"/>
</dbReference>
<dbReference type="Pfam" id="PF01841">
    <property type="entry name" value="Transglut_core"/>
    <property type="match status" value="1"/>
</dbReference>
<dbReference type="AlphaFoldDB" id="A0A6B3LZP4"/>
<dbReference type="InterPro" id="IPR038765">
    <property type="entry name" value="Papain-like_cys_pep_sf"/>
</dbReference>
<dbReference type="PANTHER" id="PTHR46333">
    <property type="entry name" value="CYTOKINESIS PROTEIN 3"/>
    <property type="match status" value="1"/>
</dbReference>
<dbReference type="SMART" id="SM00460">
    <property type="entry name" value="TGc"/>
    <property type="match status" value="1"/>
</dbReference>
<organism evidence="3 4">
    <name type="scientific">Pontibacter burrus</name>
    <dbReference type="NCBI Taxonomy" id="2704466"/>
    <lineage>
        <taxon>Bacteria</taxon>
        <taxon>Pseudomonadati</taxon>
        <taxon>Bacteroidota</taxon>
        <taxon>Cytophagia</taxon>
        <taxon>Cytophagales</taxon>
        <taxon>Hymenobacteraceae</taxon>
        <taxon>Pontibacter</taxon>
    </lineage>
</organism>
<evidence type="ECO:0000259" key="2">
    <source>
        <dbReference type="SMART" id="SM00460"/>
    </source>
</evidence>
<dbReference type="Gene3D" id="3.10.620.30">
    <property type="match status" value="1"/>
</dbReference>
<accession>A0A6B3LZP4</accession>
<sequence length="350" mass="39609">MFQALLHLARRQFSIFIIACSIVAIQPAMAGNSLPDNSRMQQLDQFAHKTDPRYTTSVPQLAAYLSKAAATDYEKARVIFAWIAKNIRYDDNGFNTGKVMDASPEAVLKYRRAVCDGYARLFQALGEEMGLDVVKVSGYAKGYGYAPGKRFPRTNHAWNAVRLNDRWMLLDPTWAAGSATTANGKLKTIYRYDPYWFDVEPHAFLFSHLPVKPEYQFIPKPITLAQYEQLAFVEASIFRLGANGADVLYNLLKGKLKSLPKTWKSDLDVQLADVPLEGRLTPGRNYTFAIKAADDVELILKNGKNWHHFEPKGNVHMLQLRPVDGDVAIMARKKGTKVNYNYFLEYKAVK</sequence>
<dbReference type="GO" id="GO:0005737">
    <property type="term" value="C:cytoplasm"/>
    <property type="evidence" value="ECO:0007669"/>
    <property type="project" value="TreeGrafter"/>
</dbReference>
<proteinExistence type="predicted"/>
<protein>
    <recommendedName>
        <fullName evidence="2">Transglutaminase-like domain-containing protein</fullName>
    </recommendedName>
</protein>
<comment type="caution">
    <text evidence="3">The sequence shown here is derived from an EMBL/GenBank/DDBJ whole genome shotgun (WGS) entry which is preliminary data.</text>
</comment>
<name>A0A6B3LZP4_9BACT</name>
<feature type="domain" description="Transglutaminase-like" evidence="2">
    <location>
        <begin position="107"/>
        <end position="174"/>
    </location>
</feature>
<dbReference type="InterPro" id="IPR052557">
    <property type="entry name" value="CAP/Cytokinesis_protein"/>
</dbReference>
<feature type="signal peptide" evidence="1">
    <location>
        <begin position="1"/>
        <end position="30"/>
    </location>
</feature>
<evidence type="ECO:0000256" key="1">
    <source>
        <dbReference type="SAM" id="SignalP"/>
    </source>
</evidence>
<keyword evidence="1" id="KW-0732">Signal</keyword>
<dbReference type="SUPFAM" id="SSF54001">
    <property type="entry name" value="Cysteine proteinases"/>
    <property type="match status" value="1"/>
</dbReference>
<evidence type="ECO:0000313" key="3">
    <source>
        <dbReference type="EMBL" id="NEM99150.1"/>
    </source>
</evidence>
<dbReference type="Proteomes" id="UP000474777">
    <property type="component" value="Unassembled WGS sequence"/>
</dbReference>
<reference evidence="3 4" key="1">
    <citation type="submission" date="2020-02" db="EMBL/GenBank/DDBJ databases">
        <authorList>
            <person name="Kim M.K."/>
        </authorList>
    </citation>
    <scope>NUCLEOTIDE SEQUENCE [LARGE SCALE GENOMIC DNA]</scope>
    <source>
        <strain evidence="3 4">BT327</strain>
    </source>
</reference>
<gene>
    <name evidence="3" type="ORF">GXP69_15735</name>
</gene>